<evidence type="ECO:0000313" key="2">
    <source>
        <dbReference type="Proteomes" id="UP001153331"/>
    </source>
</evidence>
<accession>A0ACC2IPX4</accession>
<name>A0ACC2IPX4_9PLEO</name>
<proteinExistence type="predicted"/>
<protein>
    <submittedName>
        <fullName evidence="1">Uncharacterized protein</fullName>
    </submittedName>
</protein>
<keyword evidence="2" id="KW-1185">Reference proteome</keyword>
<sequence length="133" mass="14513">MGDFPVAAGCWTEWVVIRKSGDLGSRDGCSVEEEDGQGVLQAGEKEGRGSRAHGTWLLLPFGVENVWWGSRPAERITWVGAKQKLCFGAKAGAVECSLHATISAGQETRRYLQLRAMTMPRHAPFGGQQQRQA</sequence>
<organism evidence="1 2">
    <name type="scientific">Boeremia exigua</name>
    <dbReference type="NCBI Taxonomy" id="749465"/>
    <lineage>
        <taxon>Eukaryota</taxon>
        <taxon>Fungi</taxon>
        <taxon>Dikarya</taxon>
        <taxon>Ascomycota</taxon>
        <taxon>Pezizomycotina</taxon>
        <taxon>Dothideomycetes</taxon>
        <taxon>Pleosporomycetidae</taxon>
        <taxon>Pleosporales</taxon>
        <taxon>Pleosporineae</taxon>
        <taxon>Didymellaceae</taxon>
        <taxon>Boeremia</taxon>
    </lineage>
</organism>
<dbReference type="Proteomes" id="UP001153331">
    <property type="component" value="Unassembled WGS sequence"/>
</dbReference>
<evidence type="ECO:0000313" key="1">
    <source>
        <dbReference type="EMBL" id="KAJ8117275.1"/>
    </source>
</evidence>
<comment type="caution">
    <text evidence="1">The sequence shown here is derived from an EMBL/GenBank/DDBJ whole genome shotgun (WGS) entry which is preliminary data.</text>
</comment>
<dbReference type="EMBL" id="JAPHNI010000059">
    <property type="protein sequence ID" value="KAJ8117275.1"/>
    <property type="molecule type" value="Genomic_DNA"/>
</dbReference>
<gene>
    <name evidence="1" type="ORF">OPT61_g1480</name>
</gene>
<reference evidence="1" key="1">
    <citation type="submission" date="2022-11" db="EMBL/GenBank/DDBJ databases">
        <title>Genome Sequence of Boeremia exigua.</title>
        <authorList>
            <person name="Buettner E."/>
        </authorList>
    </citation>
    <scope>NUCLEOTIDE SEQUENCE</scope>
    <source>
        <strain evidence="1">CU02</strain>
    </source>
</reference>